<keyword evidence="4" id="KW-1185">Reference proteome</keyword>
<reference evidence="2" key="2">
    <citation type="submission" date="2020-01" db="EMBL/GenBank/DDBJ databases">
        <authorList>
            <person name="Hornung B."/>
        </authorList>
    </citation>
    <scope>NUCLEOTIDE SEQUENCE</scope>
    <source>
        <strain evidence="2">PacBioINE</strain>
    </source>
</reference>
<dbReference type="Gene3D" id="3.30.70.1950">
    <property type="match status" value="1"/>
</dbReference>
<evidence type="ECO:0000313" key="3">
    <source>
        <dbReference type="EMBL" id="CEJ05819.1"/>
    </source>
</evidence>
<accession>A0A8S0Y094</accession>
<comment type="similarity">
    <text evidence="1">Belongs to the MecA family.</text>
</comment>
<evidence type="ECO:0000256" key="1">
    <source>
        <dbReference type="ARBA" id="ARBA00005397"/>
    </source>
</evidence>
<dbReference type="InterPro" id="IPR008681">
    <property type="entry name" value="Neg-reg_MecA"/>
</dbReference>
<dbReference type="Pfam" id="PF05389">
    <property type="entry name" value="MecA"/>
    <property type="match status" value="1"/>
</dbReference>
<evidence type="ECO:0000313" key="2">
    <source>
        <dbReference type="EMBL" id="CAA7602937.1"/>
    </source>
</evidence>
<organism evidence="2">
    <name type="scientific">Acididesulfobacillus acetoxydans</name>
    <dbReference type="NCBI Taxonomy" id="1561005"/>
    <lineage>
        <taxon>Bacteria</taxon>
        <taxon>Bacillati</taxon>
        <taxon>Bacillota</taxon>
        <taxon>Clostridia</taxon>
        <taxon>Eubacteriales</taxon>
        <taxon>Peptococcaceae</taxon>
        <taxon>Acididesulfobacillus</taxon>
    </lineage>
</organism>
<name>A0A8S0Y094_9FIRM</name>
<evidence type="ECO:0000313" key="4">
    <source>
        <dbReference type="Proteomes" id="UP001071230"/>
    </source>
</evidence>
<dbReference type="AlphaFoldDB" id="A0A8S0Y094"/>
<dbReference type="RefSeq" id="WP_240986231.1">
    <property type="nucleotide sequence ID" value="NZ_CDGJ01000003.1"/>
</dbReference>
<proteinExistence type="inferred from homology"/>
<reference evidence="3" key="1">
    <citation type="submission" date="2014-11" db="EMBL/GenBank/DDBJ databases">
        <authorList>
            <person name="Hornung B.V."/>
        </authorList>
    </citation>
    <scope>NUCLEOTIDE SEQUENCE</scope>
    <source>
        <strain evidence="3">INE</strain>
    </source>
</reference>
<protein>
    <submittedName>
        <fullName evidence="2 3">Negative regulator of genetic competence</fullName>
    </submittedName>
</protein>
<gene>
    <name evidence="3" type="ORF">DEACI_0239</name>
    <name evidence="2" type="ORF">DEACI_3760</name>
</gene>
<sequence length="201" mass="23133">MRIQKVNERTIRIFISFTELADRDITMADLFQRSPKTEQLLWELISQAREEVEFNLDQPFWIQATVASNDEFVITVMKQEDQPEAPVQEKEKRKPSKGRLSEWVYVFEDLEDAISAAGRLPQFAQLRSGLFEFEEEYYLVLSRLGSGKKRQLAEAVLDEFGELTGMTKAFLIEHGQTIVAEKAVQTLKASFGVWKPKPAKS</sequence>
<dbReference type="Proteomes" id="UP001071230">
    <property type="component" value="Unassembled WGS sequence"/>
</dbReference>
<dbReference type="PANTHER" id="PTHR39161:SF2">
    <property type="entry name" value="ADAPTER PROTEIN MECA 2"/>
    <property type="match status" value="1"/>
</dbReference>
<dbReference type="EMBL" id="LR746496">
    <property type="protein sequence ID" value="CAA7602937.1"/>
    <property type="molecule type" value="Genomic_DNA"/>
</dbReference>
<dbReference type="InterPro" id="IPR038471">
    <property type="entry name" value="MecA_C_sf"/>
</dbReference>
<dbReference type="KEGG" id="aacx:DEACI_3760"/>
<dbReference type="EMBL" id="CDGJ01000003">
    <property type="protein sequence ID" value="CEJ05819.1"/>
    <property type="molecule type" value="Genomic_DNA"/>
</dbReference>
<dbReference type="PANTHER" id="PTHR39161">
    <property type="entry name" value="ADAPTER PROTEIN MECA"/>
    <property type="match status" value="1"/>
</dbReference>
<dbReference type="Proteomes" id="UP000836597">
    <property type="component" value="Chromosome"/>
</dbReference>